<keyword evidence="2" id="KW-0479">Metal-binding</keyword>
<dbReference type="GO" id="GO:0008270">
    <property type="term" value="F:zinc ion binding"/>
    <property type="evidence" value="ECO:0007669"/>
    <property type="project" value="UniProtKB-KW"/>
</dbReference>
<dbReference type="Pfam" id="PF00249">
    <property type="entry name" value="Myb_DNA-binding"/>
    <property type="match status" value="1"/>
</dbReference>
<dbReference type="CDD" id="cd18793">
    <property type="entry name" value="SF2_C_SNF"/>
    <property type="match status" value="1"/>
</dbReference>
<feature type="compositionally biased region" description="Low complexity" evidence="9">
    <location>
        <begin position="2074"/>
        <end position="2087"/>
    </location>
</feature>
<evidence type="ECO:0000259" key="10">
    <source>
        <dbReference type="PROSITE" id="PS50089"/>
    </source>
</evidence>
<dbReference type="GO" id="GO:0061630">
    <property type="term" value="F:ubiquitin protein ligase activity"/>
    <property type="evidence" value="ECO:0007669"/>
    <property type="project" value="TreeGrafter"/>
</dbReference>
<feature type="domain" description="HTH myb-type" evidence="13">
    <location>
        <begin position="1859"/>
        <end position="1891"/>
    </location>
</feature>
<dbReference type="InterPro" id="IPR009057">
    <property type="entry name" value="Homeodomain-like_sf"/>
</dbReference>
<dbReference type="OrthoDB" id="5330228at2759"/>
<dbReference type="PANTHER" id="PTHR45865">
    <property type="entry name" value="E3 UBIQUITIN-PROTEIN LIGASE SHPRH FAMILY MEMBER"/>
    <property type="match status" value="1"/>
</dbReference>
<feature type="compositionally biased region" description="Basic residues" evidence="9">
    <location>
        <begin position="60"/>
        <end position="69"/>
    </location>
</feature>
<dbReference type="Gene3D" id="3.30.40.10">
    <property type="entry name" value="Zinc/RING finger domain, C3HC4 (zinc finger)"/>
    <property type="match status" value="1"/>
</dbReference>
<keyword evidence="3" id="KW-0547">Nucleotide-binding</keyword>
<dbReference type="InterPro" id="IPR017907">
    <property type="entry name" value="Znf_RING_CS"/>
</dbReference>
<dbReference type="PROSITE" id="PS51294">
    <property type="entry name" value="HTH_MYB"/>
    <property type="match status" value="2"/>
</dbReference>
<dbReference type="Pfam" id="PF26021">
    <property type="entry name" value="Ferritin_C144_05"/>
    <property type="match status" value="1"/>
</dbReference>
<feature type="compositionally biased region" description="Basic and acidic residues" evidence="9">
    <location>
        <begin position="1762"/>
        <end position="1781"/>
    </location>
</feature>
<evidence type="ECO:0000313" key="14">
    <source>
        <dbReference type="EMBL" id="OCB85905.1"/>
    </source>
</evidence>
<comment type="caution">
    <text evidence="14">The sequence shown here is derived from an EMBL/GenBank/DDBJ whole genome shotgun (WGS) entry which is preliminary data.</text>
</comment>
<reference evidence="14" key="1">
    <citation type="submission" date="2016-06" db="EMBL/GenBank/DDBJ databases">
        <title>Draft Genome sequence of the fungus Inonotus baumii.</title>
        <authorList>
            <person name="Zhu H."/>
            <person name="Lin W."/>
        </authorList>
    </citation>
    <scope>NUCLEOTIDE SEQUENCE</scope>
    <source>
        <strain evidence="14">821</strain>
    </source>
</reference>
<dbReference type="Pfam" id="PF13921">
    <property type="entry name" value="Myb_DNA-bind_6"/>
    <property type="match status" value="1"/>
</dbReference>
<dbReference type="InterPro" id="IPR001841">
    <property type="entry name" value="Znf_RING"/>
</dbReference>
<feature type="compositionally biased region" description="Polar residues" evidence="9">
    <location>
        <begin position="2347"/>
        <end position="2362"/>
    </location>
</feature>
<evidence type="ECO:0000259" key="12">
    <source>
        <dbReference type="PROSITE" id="PS51192"/>
    </source>
</evidence>
<evidence type="ECO:0000256" key="2">
    <source>
        <dbReference type="ARBA" id="ARBA00022723"/>
    </source>
</evidence>
<feature type="region of interest" description="Disordered" evidence="9">
    <location>
        <begin position="1708"/>
        <end position="1781"/>
    </location>
</feature>
<dbReference type="PROSITE" id="PS00518">
    <property type="entry name" value="ZF_RING_1"/>
    <property type="match status" value="1"/>
</dbReference>
<keyword evidence="4 8" id="KW-0863">Zinc-finger</keyword>
<dbReference type="Gene3D" id="1.10.246.220">
    <property type="match status" value="1"/>
</dbReference>
<evidence type="ECO:0000256" key="4">
    <source>
        <dbReference type="ARBA" id="ARBA00022771"/>
    </source>
</evidence>
<dbReference type="InterPro" id="IPR059033">
    <property type="entry name" value="C144_05_dom"/>
</dbReference>
<dbReference type="GO" id="GO:0005634">
    <property type="term" value="C:nucleus"/>
    <property type="evidence" value="ECO:0007669"/>
    <property type="project" value="TreeGrafter"/>
</dbReference>
<dbReference type="InterPro" id="IPR014001">
    <property type="entry name" value="Helicase_ATP-bd"/>
</dbReference>
<accession>A0A9Q5N0U3</accession>
<evidence type="ECO:0000256" key="8">
    <source>
        <dbReference type="PROSITE-ProRule" id="PRU00175"/>
    </source>
</evidence>
<dbReference type="InterPro" id="IPR000330">
    <property type="entry name" value="SNF2_N"/>
</dbReference>
<feature type="domain" description="HTH myb-type" evidence="13">
    <location>
        <begin position="1772"/>
        <end position="1830"/>
    </location>
</feature>
<comment type="similarity">
    <text evidence="1">Belongs to the SNF2/RAD54 helicase family. ISWI subfamily.</text>
</comment>
<feature type="compositionally biased region" description="Low complexity" evidence="9">
    <location>
        <begin position="2406"/>
        <end position="2425"/>
    </location>
</feature>
<feature type="domain" description="Myb-like" evidence="11">
    <location>
        <begin position="1859"/>
        <end position="1913"/>
    </location>
</feature>
<evidence type="ECO:0000256" key="7">
    <source>
        <dbReference type="ARBA" id="ARBA00022840"/>
    </source>
</evidence>
<dbReference type="EMBL" id="LNZH02000206">
    <property type="protein sequence ID" value="OCB85905.1"/>
    <property type="molecule type" value="Genomic_DNA"/>
</dbReference>
<feature type="region of interest" description="Disordered" evidence="9">
    <location>
        <begin position="1357"/>
        <end position="1376"/>
    </location>
</feature>
<sequence>MRGSWSKHTFEVRLSRNPATGYLLPSCDGVDFVRLAECLSLGSISEELLSDEEVEEKSGGSRKRKKGRGKAASVPRARPTKRMKLEAPSADRDAHEESAIPIIRHTFEIDFAVDDQLPAAPQLPVSAFRDFLNVIAGKCDEQKEEQDEVTLDLGILYPHAHARAVHLCKDDPLESRRLNSLPLSSLVVLPSLIDDIKDADHDFNIPALRDILASAYRMQQNKRARLSGPLYIVVPKRSLLNKESRSVPFLLRIEITVSLLETGIFEPLSTYRKKDVEVEEAQRRVLTYAFGVGRPILGDYNGTTDMPFFLSCLHPAPALPSDEAYEAAQPKELLPKLLPFQRRSVNWLLSREGRHIIPEGHIKDLSTFSQSPFFWEEVCPGDGKKWYFNRITGRLLNEEPSSDDFFGGILAEEPGLGKTLETISLVLLNPGISRNPSISRWDPVGVINVKEVKARHSLHPLSYLGLFTDNFVQTNLIVTPAALAQQWVDELKLHAPSLKVFVYEGWTKVPVPITVQEAKDRILREARNRRQDKIKIQPEDDDLEDDDDIGELDLTADEKKELERASKQTTWCDFIQEYDICITTYNNLQHDLGVARAPLQRPRREVAKYVEIYRDRSPLVMVEWNRVIMDEVQMVGGGKTEEMVSLIPRLSSFAVSGTPARASVDNLIHVIKFLRIGAVIESPKVWPRLQKPGFAVYFKDLFERIVVRTMKAKVQDELTIPQQRRFVVPIELGKVEKHVYDENLERALNELGLDSEGVAASSGWQLDVNLLRHWMRRLRGICTHPQVGKLSKQNDRLAKASTALKSIGEVLEDMKEQNWRKLMDEKKSRIQNLVKRAELTQRSDSSQRHRQALETLLDARRDMDAVCAEIINVITDHDTKGELLKQANKQAGGEASSGETGGKNREHSVAPSEDPTEDDLPKTPAGVEHRHRRNALQARLREAHIVLHQIYFRLGDVYHVLGDSYRIKEAEAYDMAEKLRKRLLKTTEQAANRSIAQIRLVAEKTTIAEEGMKMHHCGKGGEKSEDLLREADGIIDILNEQMELLVQWRARIVKLLTESLSASEGDDADGEEYARTLETQGEAETFLQAYSALLADRRETLVAERTALAAHDARERKIRHTVAAQRAQQAAQVVENGGGLEKDELGPEHEVLHKELSTARKAVREGQTGRAIKSIFVDLQGVAASYVTENDPEKIIAKEWINKLKSLIKEQTTLHEKLEADMAPFRKAFNDRVQYFRQLQELSDTVRDVEWEGSVDDAINKTHEDEERIEREIIKQQARRRYLKNLAENGDQDEEDRTCILCRCEFVRGFMTQCAHVYCEGCLKAWSSRQEGKACPVCRVIINPEQLQRITLKGKQEEVAAQSPAPKRRTTGDAPKSRRVIEYNTIDSGVFEELKKIDCFGSYGTKIETLVRHLLYLDDVDPGCKSIVFSAWADSLYILERALTENGIACLRIDQKQGNQNAAKLFKTDHRVRVLLLHGERENAGLNVTCASRVFLTESVVQHSFELQAIARIDRLGQTRPTEVYCYYAENTVERNILDLAAKRGLSLYTKDHATGTVQVTSFEMDQNDKIDSPVRNNRRQKAGQKGDFIFNPTISIVMSQQQAQQAQPPPSAPAPTQSMSTAAPSTSAFSFATPYPPSITTAAAATQAATAAMSANANAGNMTTGTSAMGSQAATAATLKQRRVSLALPNSPRLFSTWSFRDDTTIDAHGASSGSPFATSSESTSQDKDKPQDKERDKDKKGKMRKTSPNGVTDAGEEFNTTDKPHGAVPEKRQRKKWSEEETQMLVTGCNIWGVGNWKAILNDPSLKFDNRSPVDLKDRFRTFFPDAYKLHYPNAKTHLSSKVRSTLPDGSCLFEKTRSKKRRPFTPEEDQALKAGYEKYGTVWSTIVKDPIFQQQKRRSTDLRDRFRNAFPQLYQAAGYKPRSTPRKKRGDASVSAPRATADDQFLPSRMGTKTRRRRSRTTSGHSFSVPQSAAVSEDEDSSDEEEDDSEIKRSTRSLMEIKEVTPQPEVASFSPPEAMLSEVTMLTIDQTDDLAFPDFLPDSSQVLSDAATDQSIWSSGPRSPQQMDSWSSAATTTTASPTSSHLSINDYFMDTATIGRREGMNMIGKSAWGTSDWLSANPRMEPSATSNSSNSSYVEGPSPPPSSPFSFSQLSHGIMDRYDLFQNSFAHDFASEVGASDAYSTFSDPELFPTQSMRGFTHHSNYAGDLIFGARTHQPAAPTMNSFSGLGLSGMQHEQAAGINPMQLHTPSLPGIDELAAINLNDDEPMITALTTTESSSSNVKEEATNGSLGFDVDLSSLIHLPPQTTEEIAGLSSDVQEMEQESNVTPPATPALSGRSSRELQNQSNSYSVHNRSMSVPPFERVVSRPPPPPGHATPHPAPTRSLSLFDIPPLSHEATGSSSSLNSNNTIQSQSPSNPMSASASSFFSASLINDSFKSLDLSDLIFLDLQAPSSSSEFTNHDIIDSHTDELRNGLALDLAQSPSHCLSSSSSMLHGHGNLITSTGGSMDSGSSLSLFNGDTIGRAAGSALHSRVQSQTSLGVAPKDLFLSSTFDGKHKRMSWDGGASN</sequence>
<evidence type="ECO:0000259" key="13">
    <source>
        <dbReference type="PROSITE" id="PS51294"/>
    </source>
</evidence>
<keyword evidence="5" id="KW-0378">Hydrolase</keyword>
<dbReference type="PROSITE" id="PS50090">
    <property type="entry name" value="MYB_LIKE"/>
    <property type="match status" value="2"/>
</dbReference>
<dbReference type="PROSITE" id="PS51192">
    <property type="entry name" value="HELICASE_ATP_BIND_1"/>
    <property type="match status" value="1"/>
</dbReference>
<feature type="compositionally biased region" description="Polar residues" evidence="9">
    <location>
        <begin position="1713"/>
        <end position="1725"/>
    </location>
</feature>
<proteinExistence type="inferred from homology"/>
<feature type="region of interest" description="Disordered" evidence="9">
    <location>
        <begin position="2321"/>
        <end position="2425"/>
    </location>
</feature>
<feature type="region of interest" description="Disordered" evidence="9">
    <location>
        <begin position="1600"/>
        <end position="1626"/>
    </location>
</feature>
<keyword evidence="6" id="KW-0862">Zinc</keyword>
<dbReference type="Gene3D" id="1.10.10.60">
    <property type="entry name" value="Homeodomain-like"/>
    <property type="match status" value="1"/>
</dbReference>
<feature type="domain" description="Helicase ATP-binding" evidence="12">
    <location>
        <begin position="399"/>
        <end position="677"/>
    </location>
</feature>
<dbReference type="GO" id="GO:0006974">
    <property type="term" value="P:DNA damage response"/>
    <property type="evidence" value="ECO:0007669"/>
    <property type="project" value="TreeGrafter"/>
</dbReference>
<dbReference type="InterPro" id="IPR013083">
    <property type="entry name" value="Znf_RING/FYVE/PHD"/>
</dbReference>
<dbReference type="GO" id="GO:0000209">
    <property type="term" value="P:protein polyubiquitination"/>
    <property type="evidence" value="ECO:0007669"/>
    <property type="project" value="TreeGrafter"/>
</dbReference>
<evidence type="ECO:0000256" key="6">
    <source>
        <dbReference type="ARBA" id="ARBA00022833"/>
    </source>
</evidence>
<dbReference type="GO" id="GO:0005524">
    <property type="term" value="F:ATP binding"/>
    <property type="evidence" value="ECO:0007669"/>
    <property type="project" value="InterPro"/>
</dbReference>
<organism evidence="14 15">
    <name type="scientific">Sanghuangporus baumii</name>
    <name type="common">Phellinus baumii</name>
    <dbReference type="NCBI Taxonomy" id="108892"/>
    <lineage>
        <taxon>Eukaryota</taxon>
        <taxon>Fungi</taxon>
        <taxon>Dikarya</taxon>
        <taxon>Basidiomycota</taxon>
        <taxon>Agaricomycotina</taxon>
        <taxon>Agaricomycetes</taxon>
        <taxon>Hymenochaetales</taxon>
        <taxon>Hymenochaetaceae</taxon>
        <taxon>Sanghuangporus</taxon>
    </lineage>
</organism>
<dbReference type="InterPro" id="IPR049730">
    <property type="entry name" value="SNF2/RAD54-like_C"/>
</dbReference>
<dbReference type="Pfam" id="PF00097">
    <property type="entry name" value="zf-C3HC4"/>
    <property type="match status" value="1"/>
</dbReference>
<dbReference type="InterPro" id="IPR017930">
    <property type="entry name" value="Myb_dom"/>
</dbReference>
<feature type="domain" description="Myb-like" evidence="11">
    <location>
        <begin position="1771"/>
        <end position="1826"/>
    </location>
</feature>
<evidence type="ECO:0000259" key="11">
    <source>
        <dbReference type="PROSITE" id="PS50090"/>
    </source>
</evidence>
<dbReference type="PROSITE" id="PS50089">
    <property type="entry name" value="ZF_RING_2"/>
    <property type="match status" value="1"/>
</dbReference>
<dbReference type="SMART" id="SM00487">
    <property type="entry name" value="DEXDc"/>
    <property type="match status" value="1"/>
</dbReference>
<dbReference type="Gene3D" id="3.40.50.300">
    <property type="entry name" value="P-loop containing nucleotide triphosphate hydrolases"/>
    <property type="match status" value="2"/>
</dbReference>
<evidence type="ECO:0000256" key="9">
    <source>
        <dbReference type="SAM" id="MobiDB-lite"/>
    </source>
</evidence>
<keyword evidence="15" id="KW-1185">Reference proteome</keyword>
<feature type="region of interest" description="Disordered" evidence="9">
    <location>
        <begin position="2125"/>
        <end position="2152"/>
    </location>
</feature>
<feature type="compositionally biased region" description="Low complexity" evidence="9">
    <location>
        <begin position="1615"/>
        <end position="1626"/>
    </location>
</feature>
<dbReference type="SUPFAM" id="SSF52540">
    <property type="entry name" value="P-loop containing nucleoside triphosphate hydrolases"/>
    <property type="match status" value="2"/>
</dbReference>
<keyword evidence="7" id="KW-0067">ATP-binding</keyword>
<feature type="compositionally biased region" description="Acidic residues" evidence="9">
    <location>
        <begin position="1979"/>
        <end position="1992"/>
    </location>
</feature>
<gene>
    <name evidence="14" type="ORF">A7U60_g7038</name>
</gene>
<dbReference type="InterPro" id="IPR018957">
    <property type="entry name" value="Znf_C3HC4_RING-type"/>
</dbReference>
<feature type="compositionally biased region" description="Basic and acidic residues" evidence="9">
    <location>
        <begin position="1726"/>
        <end position="1741"/>
    </location>
</feature>
<dbReference type="SMART" id="SM00717">
    <property type="entry name" value="SANT"/>
    <property type="match status" value="2"/>
</dbReference>
<dbReference type="InterPro" id="IPR038718">
    <property type="entry name" value="SNF2-like_sf"/>
</dbReference>
<feature type="compositionally biased region" description="Polar residues" evidence="9">
    <location>
        <begin position="2054"/>
        <end position="2073"/>
    </location>
</feature>
<feature type="compositionally biased region" description="Pro residues" evidence="9">
    <location>
        <begin position="2373"/>
        <end position="2386"/>
    </location>
</feature>
<dbReference type="PANTHER" id="PTHR45865:SF1">
    <property type="entry name" value="E3 UBIQUITIN-PROTEIN LIGASE SHPRH"/>
    <property type="match status" value="1"/>
</dbReference>
<name>A0A9Q5N0U3_SANBA</name>
<dbReference type="InterPro" id="IPR001005">
    <property type="entry name" value="SANT/Myb"/>
</dbReference>
<evidence type="ECO:0000256" key="1">
    <source>
        <dbReference type="ARBA" id="ARBA00009687"/>
    </source>
</evidence>
<dbReference type="InterPro" id="IPR027417">
    <property type="entry name" value="P-loop_NTPase"/>
</dbReference>
<protein>
    <submittedName>
        <fullName evidence="14">Uncharacterized protein</fullName>
    </submittedName>
</protein>
<evidence type="ECO:0000256" key="5">
    <source>
        <dbReference type="ARBA" id="ARBA00022801"/>
    </source>
</evidence>
<feature type="region of interest" description="Disordered" evidence="9">
    <location>
        <begin position="2054"/>
        <end position="2089"/>
    </location>
</feature>
<dbReference type="Pfam" id="PF00176">
    <property type="entry name" value="SNF2-rel_dom"/>
    <property type="match status" value="1"/>
</dbReference>
<dbReference type="InterPro" id="IPR052583">
    <property type="entry name" value="ATP-helicase/E3_Ub-Ligase"/>
</dbReference>
<feature type="region of interest" description="Disordered" evidence="9">
    <location>
        <begin position="51"/>
        <end position="91"/>
    </location>
</feature>
<dbReference type="GO" id="GO:0016787">
    <property type="term" value="F:hydrolase activity"/>
    <property type="evidence" value="ECO:0007669"/>
    <property type="project" value="UniProtKB-KW"/>
</dbReference>
<dbReference type="SMART" id="SM00184">
    <property type="entry name" value="RING"/>
    <property type="match status" value="1"/>
</dbReference>
<evidence type="ECO:0000256" key="3">
    <source>
        <dbReference type="ARBA" id="ARBA00022741"/>
    </source>
</evidence>
<dbReference type="SUPFAM" id="SSF46689">
    <property type="entry name" value="Homeodomain-like"/>
    <property type="match status" value="2"/>
</dbReference>
<feature type="domain" description="RING-type" evidence="10">
    <location>
        <begin position="1299"/>
        <end position="1339"/>
    </location>
</feature>
<feature type="region of interest" description="Disordered" evidence="9">
    <location>
        <begin position="888"/>
        <end position="932"/>
    </location>
</feature>
<dbReference type="Proteomes" id="UP000757232">
    <property type="component" value="Unassembled WGS sequence"/>
</dbReference>
<evidence type="ECO:0000313" key="15">
    <source>
        <dbReference type="Proteomes" id="UP000757232"/>
    </source>
</evidence>
<feature type="region of interest" description="Disordered" evidence="9">
    <location>
        <begin position="1916"/>
        <end position="2003"/>
    </location>
</feature>
<dbReference type="Gene3D" id="3.40.50.10810">
    <property type="entry name" value="Tandem AAA-ATPase domain"/>
    <property type="match status" value="2"/>
</dbReference>
<dbReference type="CDD" id="cd11660">
    <property type="entry name" value="SANT_TRF"/>
    <property type="match status" value="2"/>
</dbReference>
<dbReference type="SUPFAM" id="SSF57850">
    <property type="entry name" value="RING/U-box"/>
    <property type="match status" value="1"/>
</dbReference>